<dbReference type="Proteomes" id="UP000646911">
    <property type="component" value="Unassembled WGS sequence"/>
</dbReference>
<feature type="DNA-binding region" description="H-T-H motif" evidence="2">
    <location>
        <begin position="36"/>
        <end position="55"/>
    </location>
</feature>
<reference evidence="4 5" key="1">
    <citation type="submission" date="2020-08" db="EMBL/GenBank/DDBJ databases">
        <title>Novel species isolated from subtropical streams in China.</title>
        <authorList>
            <person name="Lu H."/>
        </authorList>
    </citation>
    <scope>NUCLEOTIDE SEQUENCE [LARGE SCALE GENOMIC DNA]</scope>
    <source>
        <strain evidence="4 5">NL8W</strain>
    </source>
</reference>
<dbReference type="Gene3D" id="1.10.10.60">
    <property type="entry name" value="Homeodomain-like"/>
    <property type="match status" value="1"/>
</dbReference>
<evidence type="ECO:0000313" key="5">
    <source>
        <dbReference type="Proteomes" id="UP000646911"/>
    </source>
</evidence>
<dbReference type="InterPro" id="IPR013573">
    <property type="entry name" value="Tscrpt_reg_YcdC_C"/>
</dbReference>
<dbReference type="Pfam" id="PF00440">
    <property type="entry name" value="TetR_N"/>
    <property type="match status" value="1"/>
</dbReference>
<gene>
    <name evidence="4" type="ORF">H8L47_06980</name>
</gene>
<accession>A0ABR6Z6V9</accession>
<comment type="caution">
    <text evidence="4">The sequence shown here is derived from an EMBL/GenBank/DDBJ whole genome shotgun (WGS) entry which is preliminary data.</text>
</comment>
<keyword evidence="5" id="KW-1185">Reference proteome</keyword>
<dbReference type="PROSITE" id="PS50977">
    <property type="entry name" value="HTH_TETR_2"/>
    <property type="match status" value="1"/>
</dbReference>
<evidence type="ECO:0000256" key="1">
    <source>
        <dbReference type="ARBA" id="ARBA00023125"/>
    </source>
</evidence>
<evidence type="ECO:0000259" key="3">
    <source>
        <dbReference type="PROSITE" id="PS50977"/>
    </source>
</evidence>
<dbReference type="InterPro" id="IPR036271">
    <property type="entry name" value="Tet_transcr_reg_TetR-rel_C_sf"/>
</dbReference>
<feature type="domain" description="HTH tetR-type" evidence="3">
    <location>
        <begin position="13"/>
        <end position="73"/>
    </location>
</feature>
<keyword evidence="1 2" id="KW-0238">DNA-binding</keyword>
<dbReference type="PANTHER" id="PTHR30328:SF54">
    <property type="entry name" value="HTH-TYPE TRANSCRIPTIONAL REPRESSOR SCO4008"/>
    <property type="match status" value="1"/>
</dbReference>
<dbReference type="EMBL" id="JACOFX010000002">
    <property type="protein sequence ID" value="MBC3907301.1"/>
    <property type="molecule type" value="Genomic_DNA"/>
</dbReference>
<dbReference type="PANTHER" id="PTHR30328">
    <property type="entry name" value="TRANSCRIPTIONAL REPRESSOR"/>
    <property type="match status" value="1"/>
</dbReference>
<dbReference type="SUPFAM" id="SSF46689">
    <property type="entry name" value="Homeodomain-like"/>
    <property type="match status" value="1"/>
</dbReference>
<evidence type="ECO:0000256" key="2">
    <source>
        <dbReference type="PROSITE-ProRule" id="PRU00335"/>
    </source>
</evidence>
<proteinExistence type="predicted"/>
<dbReference type="InterPro" id="IPR050109">
    <property type="entry name" value="HTH-type_TetR-like_transc_reg"/>
</dbReference>
<dbReference type="RefSeq" id="WP_186952674.1">
    <property type="nucleotide sequence ID" value="NZ_JACOFX010000002.1"/>
</dbReference>
<name>A0ABR6Z6V9_9BURK</name>
<dbReference type="Gene3D" id="1.10.357.10">
    <property type="entry name" value="Tetracycline Repressor, domain 2"/>
    <property type="match status" value="1"/>
</dbReference>
<protein>
    <submittedName>
        <fullName evidence="4">TetR family transcriptional regulator C-terminal domain-containing protein</fullName>
    </submittedName>
</protein>
<dbReference type="InterPro" id="IPR001647">
    <property type="entry name" value="HTH_TetR"/>
</dbReference>
<sequence length="207" mass="23281">MDRAPDKLTRSRDALEARIMQAAVEVFAEAGYAGTALASIAERAGLSKQNLLYYFPTKQILYEKVLDQVLDQWLDRMNILADPEQDPATLLRNYIRAKLRFSREQPQASRVYAMEVISGAPVYAETMRNKILPLLQKDIAVFEAWMAAGKIAAVNTTHLLFAIWAMTQSYADFAAQMSLVLGHSPLDENDFTEAETMIVEMVLSRVC</sequence>
<dbReference type="Pfam" id="PF08362">
    <property type="entry name" value="TetR_C_3"/>
    <property type="match status" value="1"/>
</dbReference>
<evidence type="ECO:0000313" key="4">
    <source>
        <dbReference type="EMBL" id="MBC3907301.1"/>
    </source>
</evidence>
<dbReference type="SUPFAM" id="SSF48498">
    <property type="entry name" value="Tetracyclin repressor-like, C-terminal domain"/>
    <property type="match status" value="1"/>
</dbReference>
<dbReference type="InterPro" id="IPR009057">
    <property type="entry name" value="Homeodomain-like_sf"/>
</dbReference>
<dbReference type="PRINTS" id="PR00455">
    <property type="entry name" value="HTHTETR"/>
</dbReference>
<organism evidence="4 5">
    <name type="scientific">Undibacterium umbellatum</name>
    <dbReference type="NCBI Taxonomy" id="2762300"/>
    <lineage>
        <taxon>Bacteria</taxon>
        <taxon>Pseudomonadati</taxon>
        <taxon>Pseudomonadota</taxon>
        <taxon>Betaproteobacteria</taxon>
        <taxon>Burkholderiales</taxon>
        <taxon>Oxalobacteraceae</taxon>
        <taxon>Undibacterium</taxon>
    </lineage>
</organism>